<evidence type="ECO:0000256" key="4">
    <source>
        <dbReference type="ARBA" id="ARBA00022723"/>
    </source>
</evidence>
<reference evidence="7" key="1">
    <citation type="journal article" date="2020" name="Stud. Mycol.">
        <title>101 Dothideomycetes genomes: a test case for predicting lifestyles and emergence of pathogens.</title>
        <authorList>
            <person name="Haridas S."/>
            <person name="Albert R."/>
            <person name="Binder M."/>
            <person name="Bloem J."/>
            <person name="Labutti K."/>
            <person name="Salamov A."/>
            <person name="Andreopoulos B."/>
            <person name="Baker S."/>
            <person name="Barry K."/>
            <person name="Bills G."/>
            <person name="Bluhm B."/>
            <person name="Cannon C."/>
            <person name="Castanera R."/>
            <person name="Culley D."/>
            <person name="Daum C."/>
            <person name="Ezra D."/>
            <person name="Gonzalez J."/>
            <person name="Henrissat B."/>
            <person name="Kuo A."/>
            <person name="Liang C."/>
            <person name="Lipzen A."/>
            <person name="Lutzoni F."/>
            <person name="Magnuson J."/>
            <person name="Mondo S."/>
            <person name="Nolan M."/>
            <person name="Ohm R."/>
            <person name="Pangilinan J."/>
            <person name="Park H.-J."/>
            <person name="Ramirez L."/>
            <person name="Alfaro M."/>
            <person name="Sun H."/>
            <person name="Tritt A."/>
            <person name="Yoshinaga Y."/>
            <person name="Zwiers L.-H."/>
            <person name="Turgeon B."/>
            <person name="Goodwin S."/>
            <person name="Spatafora J."/>
            <person name="Crous P."/>
            <person name="Grigoriev I."/>
        </authorList>
    </citation>
    <scope>NUCLEOTIDE SEQUENCE</scope>
    <source>
        <strain evidence="7">CBS 110217</strain>
    </source>
</reference>
<feature type="transmembrane region" description="Helical" evidence="6">
    <location>
        <begin position="29"/>
        <end position="55"/>
    </location>
</feature>
<keyword evidence="8" id="KW-1185">Reference proteome</keyword>
<keyword evidence="4" id="KW-0479">Metal-binding</keyword>
<organism evidence="7 8">
    <name type="scientific">Setomelanomma holmii</name>
    <dbReference type="NCBI Taxonomy" id="210430"/>
    <lineage>
        <taxon>Eukaryota</taxon>
        <taxon>Fungi</taxon>
        <taxon>Dikarya</taxon>
        <taxon>Ascomycota</taxon>
        <taxon>Pezizomycotina</taxon>
        <taxon>Dothideomycetes</taxon>
        <taxon>Pleosporomycetidae</taxon>
        <taxon>Pleosporales</taxon>
        <taxon>Pleosporineae</taxon>
        <taxon>Phaeosphaeriaceae</taxon>
        <taxon>Setomelanomma</taxon>
    </lineage>
</organism>
<keyword evidence="3" id="KW-0349">Heme</keyword>
<evidence type="ECO:0000256" key="5">
    <source>
        <dbReference type="ARBA" id="ARBA00023004"/>
    </source>
</evidence>
<dbReference type="OrthoDB" id="1470350at2759"/>
<dbReference type="GO" id="GO:0005506">
    <property type="term" value="F:iron ion binding"/>
    <property type="evidence" value="ECO:0007669"/>
    <property type="project" value="InterPro"/>
</dbReference>
<gene>
    <name evidence="7" type="ORF">EK21DRAFT_102944</name>
</gene>
<dbReference type="InterPro" id="IPR050121">
    <property type="entry name" value="Cytochrome_P450_monoxygenase"/>
</dbReference>
<comment type="similarity">
    <text evidence="2">Belongs to the cytochrome P450 family.</text>
</comment>
<evidence type="ECO:0000313" key="7">
    <source>
        <dbReference type="EMBL" id="KAF2026876.1"/>
    </source>
</evidence>
<proteinExistence type="inferred from homology"/>
<dbReference type="PANTHER" id="PTHR24305">
    <property type="entry name" value="CYTOCHROME P450"/>
    <property type="match status" value="1"/>
</dbReference>
<comment type="caution">
    <text evidence="7">The sequence shown here is derived from an EMBL/GenBank/DDBJ whole genome shotgun (WGS) entry which is preliminary data.</text>
</comment>
<dbReference type="PANTHER" id="PTHR24305:SF210">
    <property type="entry name" value="CYTOCHROME P450 MONOOXYGENASE ASQL-RELATED"/>
    <property type="match status" value="1"/>
</dbReference>
<keyword evidence="6" id="KW-0472">Membrane</keyword>
<evidence type="ECO:0000256" key="1">
    <source>
        <dbReference type="ARBA" id="ARBA00001971"/>
    </source>
</evidence>
<dbReference type="GO" id="GO:0016705">
    <property type="term" value="F:oxidoreductase activity, acting on paired donors, with incorporation or reduction of molecular oxygen"/>
    <property type="evidence" value="ECO:0007669"/>
    <property type="project" value="InterPro"/>
</dbReference>
<dbReference type="SUPFAM" id="SSF48264">
    <property type="entry name" value="Cytochrome P450"/>
    <property type="match status" value="1"/>
</dbReference>
<sequence length="209" mass="23616">MEQTNNEHRDFLYYVVKQQDKGDLNKDEVIVNGALFIIAGTGTTASLLTGLFNLLTRAENKHILDNLTKEIRDNFKSDAYLNFQALNALAYLSAVIDEGLRKFPSAPIGFTRSVLAGSDAVCNEYLPGGTTVSRWLDRNGASTNRDGDKVTATIMEMRLIIGKLLWWNDVEGVEGNDVWDPRDDYARMKVYTNWIKPRLKVRLSPRNDI</sequence>
<dbReference type="Proteomes" id="UP000799777">
    <property type="component" value="Unassembled WGS sequence"/>
</dbReference>
<dbReference type="Pfam" id="PF00067">
    <property type="entry name" value="p450"/>
    <property type="match status" value="1"/>
</dbReference>
<dbReference type="GO" id="GO:0020037">
    <property type="term" value="F:heme binding"/>
    <property type="evidence" value="ECO:0007669"/>
    <property type="project" value="InterPro"/>
</dbReference>
<dbReference type="InterPro" id="IPR036396">
    <property type="entry name" value="Cyt_P450_sf"/>
</dbReference>
<keyword evidence="6" id="KW-0812">Transmembrane</keyword>
<evidence type="ECO:0000256" key="3">
    <source>
        <dbReference type="ARBA" id="ARBA00022617"/>
    </source>
</evidence>
<dbReference type="GO" id="GO:0004497">
    <property type="term" value="F:monooxygenase activity"/>
    <property type="evidence" value="ECO:0007669"/>
    <property type="project" value="InterPro"/>
</dbReference>
<keyword evidence="5" id="KW-0408">Iron</keyword>
<dbReference type="InterPro" id="IPR001128">
    <property type="entry name" value="Cyt_P450"/>
</dbReference>
<dbReference type="Gene3D" id="1.10.630.10">
    <property type="entry name" value="Cytochrome P450"/>
    <property type="match status" value="1"/>
</dbReference>
<protein>
    <submittedName>
        <fullName evidence="7">Cytochrome P450</fullName>
    </submittedName>
</protein>
<evidence type="ECO:0000256" key="6">
    <source>
        <dbReference type="SAM" id="Phobius"/>
    </source>
</evidence>
<dbReference type="AlphaFoldDB" id="A0A9P4H2R8"/>
<dbReference type="EMBL" id="ML978235">
    <property type="protein sequence ID" value="KAF2026876.1"/>
    <property type="molecule type" value="Genomic_DNA"/>
</dbReference>
<evidence type="ECO:0000313" key="8">
    <source>
        <dbReference type="Proteomes" id="UP000799777"/>
    </source>
</evidence>
<accession>A0A9P4H2R8</accession>
<keyword evidence="6" id="KW-1133">Transmembrane helix</keyword>
<evidence type="ECO:0000256" key="2">
    <source>
        <dbReference type="ARBA" id="ARBA00010617"/>
    </source>
</evidence>
<comment type="cofactor">
    <cofactor evidence="1">
        <name>heme</name>
        <dbReference type="ChEBI" id="CHEBI:30413"/>
    </cofactor>
</comment>
<name>A0A9P4H2R8_9PLEO</name>